<evidence type="ECO:0000313" key="3">
    <source>
        <dbReference type="EMBL" id="MCW1147001.1"/>
    </source>
</evidence>
<dbReference type="Gene3D" id="1.25.40.10">
    <property type="entry name" value="Tetratricopeptide repeat domain"/>
    <property type="match status" value="1"/>
</dbReference>
<comment type="caution">
    <text evidence="3">The sequence shown here is derived from an EMBL/GenBank/DDBJ whole genome shotgun (WGS) entry which is preliminary data.</text>
</comment>
<evidence type="ECO:0000256" key="1">
    <source>
        <dbReference type="PROSITE-ProRule" id="PRU00339"/>
    </source>
</evidence>
<keyword evidence="4" id="KW-1185">Reference proteome</keyword>
<name>A0ABT3EF01_9FLAO</name>
<keyword evidence="1" id="KW-0802">TPR repeat</keyword>
<protein>
    <recommendedName>
        <fullName evidence="5">Tetratricopeptide repeat protein</fullName>
    </recommendedName>
</protein>
<dbReference type="PROSITE" id="PS50005">
    <property type="entry name" value="TPR"/>
    <property type="match status" value="1"/>
</dbReference>
<feature type="transmembrane region" description="Helical" evidence="2">
    <location>
        <begin position="12"/>
        <end position="33"/>
    </location>
</feature>
<evidence type="ECO:0000313" key="4">
    <source>
        <dbReference type="Proteomes" id="UP001165677"/>
    </source>
</evidence>
<keyword evidence="2" id="KW-0812">Transmembrane</keyword>
<dbReference type="SMART" id="SM00028">
    <property type="entry name" value="TPR"/>
    <property type="match status" value="2"/>
</dbReference>
<proteinExistence type="predicted"/>
<dbReference type="RefSeq" id="WP_264367917.1">
    <property type="nucleotide sequence ID" value="NZ_JAPCIO010000001.1"/>
</dbReference>
<keyword evidence="2" id="KW-0472">Membrane</keyword>
<keyword evidence="2" id="KW-1133">Transmembrane helix</keyword>
<dbReference type="Proteomes" id="UP001165677">
    <property type="component" value="Unassembled WGS sequence"/>
</dbReference>
<feature type="transmembrane region" description="Helical" evidence="2">
    <location>
        <begin position="39"/>
        <end position="57"/>
    </location>
</feature>
<feature type="repeat" description="TPR" evidence="1">
    <location>
        <begin position="111"/>
        <end position="144"/>
    </location>
</feature>
<organism evidence="3 4">
    <name type="scientific">Flavobacterium lacisediminis</name>
    <dbReference type="NCBI Taxonomy" id="2989705"/>
    <lineage>
        <taxon>Bacteria</taxon>
        <taxon>Pseudomonadati</taxon>
        <taxon>Bacteroidota</taxon>
        <taxon>Flavobacteriia</taxon>
        <taxon>Flavobacteriales</taxon>
        <taxon>Flavobacteriaceae</taxon>
        <taxon>Flavobacterium</taxon>
    </lineage>
</organism>
<evidence type="ECO:0000256" key="2">
    <source>
        <dbReference type="SAM" id="Phobius"/>
    </source>
</evidence>
<evidence type="ECO:0008006" key="5">
    <source>
        <dbReference type="Google" id="ProtNLM"/>
    </source>
</evidence>
<dbReference type="EMBL" id="JAPCIO010000001">
    <property type="protein sequence ID" value="MCW1147001.1"/>
    <property type="molecule type" value="Genomic_DNA"/>
</dbReference>
<dbReference type="InterPro" id="IPR019734">
    <property type="entry name" value="TPR_rpt"/>
</dbReference>
<accession>A0ABT3EF01</accession>
<sequence>MASEIPTIRQTAWISVIPQFLFMGLLLLVFHQISPKNAVLFGAITYLSISYILRSFIPKSHRKGLSLFKKNQFLEGINSFQESYNFFKQNEYLDKYRYLLLLSSSKISYREMALNNIAFAYGQIGDGKKAKEYYERLLTEFPNNSIAKAAIKMINSAEKGNQ</sequence>
<dbReference type="SUPFAM" id="SSF48452">
    <property type="entry name" value="TPR-like"/>
    <property type="match status" value="1"/>
</dbReference>
<dbReference type="InterPro" id="IPR011990">
    <property type="entry name" value="TPR-like_helical_dom_sf"/>
</dbReference>
<gene>
    <name evidence="3" type="ORF">OJ995_02035</name>
</gene>
<reference evidence="3" key="1">
    <citation type="submission" date="2022-10" db="EMBL/GenBank/DDBJ databases">
        <title>Flavobacterium sp. nov., a bacterium isolated from lake sediment.</title>
        <authorList>
            <person name="Qu J.-H."/>
        </authorList>
    </citation>
    <scope>NUCLEOTIDE SEQUENCE</scope>
    <source>
        <strain evidence="3">TH16-21</strain>
    </source>
</reference>